<dbReference type="AlphaFoldDB" id="W9YSM7"/>
<gene>
    <name evidence="2" type="ORF">A1O3_00821</name>
</gene>
<sequence>MRGPHDRAKASSTQRFSHYSSSQVPKQNNYQEPNYADDLGHNNGEQSTGRDPNMTEPHGRANLSTSQRFSHYSSSQTEQLAEAIIRRPARGQQRITVKGRDGNMRGPHDRAKLYIPRDSPTGILAHGDSARKVQLRLQNHHDLDISQEDILSKYGVLLAHAWEKAYEQGYLNHGGKPMQPAQAHRERNPVESGALDTFSEPDEVDSIPDAASQGEAAVHSDLTAMITGYDTSAEAWAALAERFDRDTGNSTIYLF</sequence>
<feature type="compositionally biased region" description="Basic and acidic residues" evidence="1">
    <location>
        <begin position="98"/>
        <end position="112"/>
    </location>
</feature>
<feature type="region of interest" description="Disordered" evidence="1">
    <location>
        <begin position="1"/>
        <end position="120"/>
    </location>
</feature>
<dbReference type="Proteomes" id="UP000019478">
    <property type="component" value="Unassembled WGS sequence"/>
</dbReference>
<dbReference type="GeneID" id="19164961"/>
<proteinExistence type="predicted"/>
<evidence type="ECO:0000313" key="2">
    <source>
        <dbReference type="EMBL" id="EXJ92271.1"/>
    </source>
</evidence>
<organism evidence="2 3">
    <name type="scientific">Capronia epimyces CBS 606.96</name>
    <dbReference type="NCBI Taxonomy" id="1182542"/>
    <lineage>
        <taxon>Eukaryota</taxon>
        <taxon>Fungi</taxon>
        <taxon>Dikarya</taxon>
        <taxon>Ascomycota</taxon>
        <taxon>Pezizomycotina</taxon>
        <taxon>Eurotiomycetes</taxon>
        <taxon>Chaetothyriomycetidae</taxon>
        <taxon>Chaetothyriales</taxon>
        <taxon>Herpotrichiellaceae</taxon>
        <taxon>Capronia</taxon>
    </lineage>
</organism>
<dbReference type="RefSeq" id="XP_007729161.1">
    <property type="nucleotide sequence ID" value="XM_007730971.1"/>
</dbReference>
<feature type="compositionally biased region" description="Polar residues" evidence="1">
    <location>
        <begin position="10"/>
        <end position="32"/>
    </location>
</feature>
<evidence type="ECO:0000313" key="3">
    <source>
        <dbReference type="Proteomes" id="UP000019478"/>
    </source>
</evidence>
<protein>
    <submittedName>
        <fullName evidence="2">Uncharacterized protein</fullName>
    </submittedName>
</protein>
<evidence type="ECO:0000256" key="1">
    <source>
        <dbReference type="SAM" id="MobiDB-lite"/>
    </source>
</evidence>
<dbReference type="EMBL" id="AMGY01000001">
    <property type="protein sequence ID" value="EXJ92271.1"/>
    <property type="molecule type" value="Genomic_DNA"/>
</dbReference>
<name>W9YSM7_9EURO</name>
<reference evidence="2 3" key="1">
    <citation type="submission" date="2013-03" db="EMBL/GenBank/DDBJ databases">
        <title>The Genome Sequence of Capronia epimyces CBS 606.96.</title>
        <authorList>
            <consortium name="The Broad Institute Genomics Platform"/>
            <person name="Cuomo C."/>
            <person name="de Hoog S."/>
            <person name="Gorbushina A."/>
            <person name="Walker B."/>
            <person name="Young S.K."/>
            <person name="Zeng Q."/>
            <person name="Gargeya S."/>
            <person name="Fitzgerald M."/>
            <person name="Haas B."/>
            <person name="Abouelleil A."/>
            <person name="Allen A.W."/>
            <person name="Alvarado L."/>
            <person name="Arachchi H.M."/>
            <person name="Berlin A.M."/>
            <person name="Chapman S.B."/>
            <person name="Gainer-Dewar J."/>
            <person name="Goldberg J."/>
            <person name="Griggs A."/>
            <person name="Gujja S."/>
            <person name="Hansen M."/>
            <person name="Howarth C."/>
            <person name="Imamovic A."/>
            <person name="Ireland A."/>
            <person name="Larimer J."/>
            <person name="McCowan C."/>
            <person name="Murphy C."/>
            <person name="Pearson M."/>
            <person name="Poon T.W."/>
            <person name="Priest M."/>
            <person name="Roberts A."/>
            <person name="Saif S."/>
            <person name="Shea T."/>
            <person name="Sisk P."/>
            <person name="Sykes S."/>
            <person name="Wortman J."/>
            <person name="Nusbaum C."/>
            <person name="Birren B."/>
        </authorList>
    </citation>
    <scope>NUCLEOTIDE SEQUENCE [LARGE SCALE GENOMIC DNA]</scope>
    <source>
        <strain evidence="2 3">CBS 606.96</strain>
    </source>
</reference>
<keyword evidence="3" id="KW-1185">Reference proteome</keyword>
<comment type="caution">
    <text evidence="2">The sequence shown here is derived from an EMBL/GenBank/DDBJ whole genome shotgun (WGS) entry which is preliminary data.</text>
</comment>
<feature type="region of interest" description="Disordered" evidence="1">
    <location>
        <begin position="177"/>
        <end position="207"/>
    </location>
</feature>
<accession>W9YSM7</accession>
<dbReference type="HOGENOM" id="CLU_1089893_0_0_1"/>
<feature type="compositionally biased region" description="Polar residues" evidence="1">
    <location>
        <begin position="62"/>
        <end position="79"/>
    </location>
</feature>
<dbReference type="OrthoDB" id="3740850at2759"/>